<evidence type="ECO:0000256" key="1">
    <source>
        <dbReference type="SAM" id="MobiDB-lite"/>
    </source>
</evidence>
<protein>
    <submittedName>
        <fullName evidence="2">Uncharacterized protein</fullName>
    </submittedName>
</protein>
<dbReference type="AlphaFoldDB" id="A0AAV7DVC6"/>
<feature type="region of interest" description="Disordered" evidence="1">
    <location>
        <begin position="194"/>
        <end position="218"/>
    </location>
</feature>
<dbReference type="Proteomes" id="UP000825729">
    <property type="component" value="Unassembled WGS sequence"/>
</dbReference>
<comment type="caution">
    <text evidence="2">The sequence shown here is derived from an EMBL/GenBank/DDBJ whole genome shotgun (WGS) entry which is preliminary data.</text>
</comment>
<sequence>MSDEIIAFRRLSQVAQQTPASCDRAGRKTKQKKEGEAPASQRPSETQPKHNFAPGDRAGRDLQSPDDRVGFKKRKENPQCPMTESNAAETQLQHSTTEPGATTNRIQHPATEPGATTNRIQHPATEPDATQINSPHTATEPKAKEPAAERKVRRTKTELQYLAAICILFLLNDDRVVEAAFPSSTTSSVTPVHNTLLYRDPPKPAEASQIRRHRQKDDPVVSKVSCEFNFLSGARPTFSKQHSATAIK</sequence>
<feature type="region of interest" description="Disordered" evidence="1">
    <location>
        <begin position="1"/>
        <end position="151"/>
    </location>
</feature>
<dbReference type="EMBL" id="JAINDJ010000008">
    <property type="protein sequence ID" value="KAG9440494.1"/>
    <property type="molecule type" value="Genomic_DNA"/>
</dbReference>
<proteinExistence type="predicted"/>
<evidence type="ECO:0000313" key="3">
    <source>
        <dbReference type="Proteomes" id="UP000825729"/>
    </source>
</evidence>
<feature type="compositionally biased region" description="Polar residues" evidence="1">
    <location>
        <begin position="80"/>
        <end position="106"/>
    </location>
</feature>
<name>A0AAV7DVC6_ARIFI</name>
<gene>
    <name evidence="2" type="ORF">H6P81_020659</name>
</gene>
<accession>A0AAV7DVC6</accession>
<organism evidence="2 3">
    <name type="scientific">Aristolochia fimbriata</name>
    <name type="common">White veined hardy Dutchman's pipe vine</name>
    <dbReference type="NCBI Taxonomy" id="158543"/>
    <lineage>
        <taxon>Eukaryota</taxon>
        <taxon>Viridiplantae</taxon>
        <taxon>Streptophyta</taxon>
        <taxon>Embryophyta</taxon>
        <taxon>Tracheophyta</taxon>
        <taxon>Spermatophyta</taxon>
        <taxon>Magnoliopsida</taxon>
        <taxon>Magnoliidae</taxon>
        <taxon>Piperales</taxon>
        <taxon>Aristolochiaceae</taxon>
        <taxon>Aristolochia</taxon>
    </lineage>
</organism>
<evidence type="ECO:0000313" key="2">
    <source>
        <dbReference type="EMBL" id="KAG9440494.1"/>
    </source>
</evidence>
<keyword evidence="3" id="KW-1185">Reference proteome</keyword>
<feature type="compositionally biased region" description="Basic and acidic residues" evidence="1">
    <location>
        <begin position="139"/>
        <end position="150"/>
    </location>
</feature>
<feature type="compositionally biased region" description="Basic and acidic residues" evidence="1">
    <location>
        <begin position="57"/>
        <end position="70"/>
    </location>
</feature>
<feature type="compositionally biased region" description="Polar residues" evidence="1">
    <location>
        <begin position="128"/>
        <end position="137"/>
    </location>
</feature>
<reference evidence="2 3" key="1">
    <citation type="submission" date="2021-07" db="EMBL/GenBank/DDBJ databases">
        <title>The Aristolochia fimbriata genome: insights into angiosperm evolution, floral development and chemical biosynthesis.</title>
        <authorList>
            <person name="Jiao Y."/>
        </authorList>
    </citation>
    <scope>NUCLEOTIDE SEQUENCE [LARGE SCALE GENOMIC DNA]</scope>
    <source>
        <strain evidence="2">IBCAS-2021</strain>
        <tissue evidence="2">Leaf</tissue>
    </source>
</reference>